<dbReference type="AlphaFoldDB" id="A0AAD4S9W8"/>
<feature type="non-terminal residue" evidence="1">
    <location>
        <position position="90"/>
    </location>
</feature>
<reference evidence="1" key="1">
    <citation type="submission" date="2022-04" db="EMBL/GenBank/DDBJ databases">
        <title>A functionally conserved STORR gene fusion in Papaver species that diverged 16.8 million years ago.</title>
        <authorList>
            <person name="Catania T."/>
        </authorList>
    </citation>
    <scope>NUCLEOTIDE SEQUENCE</scope>
    <source>
        <strain evidence="1">S-188037</strain>
    </source>
</reference>
<sequence length="90" mass="9917">MKAESSVLTQVPCKEFCLPVFIGDPSSASCLYDSYHGLRLVCLSLANWDDFNLLLILSYLQVSLHGNTTCLHNSYVSLCNGCKYSFLSAS</sequence>
<gene>
    <name evidence="1" type="ORF">MKW98_018139</name>
</gene>
<proteinExistence type="predicted"/>
<keyword evidence="2" id="KW-1185">Reference proteome</keyword>
<evidence type="ECO:0000313" key="2">
    <source>
        <dbReference type="Proteomes" id="UP001202328"/>
    </source>
</evidence>
<dbReference type="Proteomes" id="UP001202328">
    <property type="component" value="Unassembled WGS sequence"/>
</dbReference>
<accession>A0AAD4S9W8</accession>
<dbReference type="EMBL" id="JAJJMB010012240">
    <property type="protein sequence ID" value="KAI3879900.1"/>
    <property type="molecule type" value="Genomic_DNA"/>
</dbReference>
<organism evidence="1 2">
    <name type="scientific">Papaver atlanticum</name>
    <dbReference type="NCBI Taxonomy" id="357466"/>
    <lineage>
        <taxon>Eukaryota</taxon>
        <taxon>Viridiplantae</taxon>
        <taxon>Streptophyta</taxon>
        <taxon>Embryophyta</taxon>
        <taxon>Tracheophyta</taxon>
        <taxon>Spermatophyta</taxon>
        <taxon>Magnoliopsida</taxon>
        <taxon>Ranunculales</taxon>
        <taxon>Papaveraceae</taxon>
        <taxon>Papaveroideae</taxon>
        <taxon>Papaver</taxon>
    </lineage>
</organism>
<evidence type="ECO:0000313" key="1">
    <source>
        <dbReference type="EMBL" id="KAI3879900.1"/>
    </source>
</evidence>
<name>A0AAD4S9W8_9MAGN</name>
<protein>
    <submittedName>
        <fullName evidence="1">Uncharacterized protein</fullName>
    </submittedName>
</protein>
<comment type="caution">
    <text evidence="1">The sequence shown here is derived from an EMBL/GenBank/DDBJ whole genome shotgun (WGS) entry which is preliminary data.</text>
</comment>